<dbReference type="GO" id="GO:0005789">
    <property type="term" value="C:endoplasmic reticulum membrane"/>
    <property type="evidence" value="ECO:0007669"/>
    <property type="project" value="UniProtKB-SubCell"/>
</dbReference>
<keyword evidence="8" id="KW-0443">Lipid metabolism</keyword>
<comment type="similarity">
    <text evidence="2 11">Belongs to the diacylglycerol acyltransferase family.</text>
</comment>
<keyword evidence="6 11" id="KW-0256">Endoplasmic reticulum</keyword>
<keyword evidence="7 11" id="KW-1133">Transmembrane helix</keyword>
<evidence type="ECO:0000256" key="6">
    <source>
        <dbReference type="ARBA" id="ARBA00022824"/>
    </source>
</evidence>
<evidence type="ECO:0000256" key="8">
    <source>
        <dbReference type="ARBA" id="ARBA00023098"/>
    </source>
</evidence>
<evidence type="ECO:0000256" key="4">
    <source>
        <dbReference type="ARBA" id="ARBA00022679"/>
    </source>
</evidence>
<evidence type="ECO:0000256" key="9">
    <source>
        <dbReference type="ARBA" id="ARBA00023136"/>
    </source>
</evidence>
<evidence type="ECO:0000256" key="7">
    <source>
        <dbReference type="ARBA" id="ARBA00022989"/>
    </source>
</evidence>
<accession>A0AAV8Y4K5</accession>
<gene>
    <name evidence="12" type="ORF">NQ318_011795</name>
</gene>
<reference evidence="12" key="1">
    <citation type="journal article" date="2023" name="Insect Mol. Biol.">
        <title>Genome sequencing provides insights into the evolution of gene families encoding plant cell wall-degrading enzymes in longhorned beetles.</title>
        <authorList>
            <person name="Shin N.R."/>
            <person name="Okamura Y."/>
            <person name="Kirsch R."/>
            <person name="Pauchet Y."/>
        </authorList>
    </citation>
    <scope>NUCLEOTIDE SEQUENCE</scope>
    <source>
        <strain evidence="12">AMC_N1</strain>
    </source>
</reference>
<evidence type="ECO:0000256" key="11">
    <source>
        <dbReference type="RuleBase" id="RU367023"/>
    </source>
</evidence>
<dbReference type="PANTHER" id="PTHR12317:SF79">
    <property type="entry name" value="ACYLTRANSFERASE"/>
    <property type="match status" value="1"/>
</dbReference>
<evidence type="ECO:0000256" key="1">
    <source>
        <dbReference type="ARBA" id="ARBA00004477"/>
    </source>
</evidence>
<comment type="caution">
    <text evidence="12">The sequence shown here is derived from an EMBL/GenBank/DDBJ whole genome shotgun (WGS) entry which is preliminary data.</text>
</comment>
<dbReference type="PANTHER" id="PTHR12317">
    <property type="entry name" value="DIACYLGLYCEROL O-ACYLTRANSFERASE"/>
    <property type="match status" value="1"/>
</dbReference>
<keyword evidence="3" id="KW-0444">Lipid biosynthesis</keyword>
<feature type="transmembrane region" description="Helical" evidence="11">
    <location>
        <begin position="85"/>
        <end position="103"/>
    </location>
</feature>
<dbReference type="EMBL" id="JAPWTK010000187">
    <property type="protein sequence ID" value="KAJ8946389.1"/>
    <property type="molecule type" value="Genomic_DNA"/>
</dbReference>
<keyword evidence="13" id="KW-1185">Reference proteome</keyword>
<dbReference type="EC" id="2.3.1.-" evidence="11"/>
<dbReference type="AlphaFoldDB" id="A0AAV8Y4K5"/>
<dbReference type="Proteomes" id="UP001162162">
    <property type="component" value="Unassembled WGS sequence"/>
</dbReference>
<dbReference type="CDD" id="cd07987">
    <property type="entry name" value="LPLAT_MGAT-like"/>
    <property type="match status" value="1"/>
</dbReference>
<organism evidence="12 13">
    <name type="scientific">Aromia moschata</name>
    <dbReference type="NCBI Taxonomy" id="1265417"/>
    <lineage>
        <taxon>Eukaryota</taxon>
        <taxon>Metazoa</taxon>
        <taxon>Ecdysozoa</taxon>
        <taxon>Arthropoda</taxon>
        <taxon>Hexapoda</taxon>
        <taxon>Insecta</taxon>
        <taxon>Pterygota</taxon>
        <taxon>Neoptera</taxon>
        <taxon>Endopterygota</taxon>
        <taxon>Coleoptera</taxon>
        <taxon>Polyphaga</taxon>
        <taxon>Cucujiformia</taxon>
        <taxon>Chrysomeloidea</taxon>
        <taxon>Cerambycidae</taxon>
        <taxon>Cerambycinae</taxon>
        <taxon>Callichromatini</taxon>
        <taxon>Aromia</taxon>
    </lineage>
</organism>
<keyword evidence="4 11" id="KW-0808">Transferase</keyword>
<evidence type="ECO:0000256" key="2">
    <source>
        <dbReference type="ARBA" id="ARBA00005420"/>
    </source>
</evidence>
<keyword evidence="5 11" id="KW-0812">Transmembrane</keyword>
<evidence type="ECO:0000256" key="3">
    <source>
        <dbReference type="ARBA" id="ARBA00022516"/>
    </source>
</evidence>
<evidence type="ECO:0000256" key="10">
    <source>
        <dbReference type="ARBA" id="ARBA00023315"/>
    </source>
</evidence>
<keyword evidence="9 11" id="KW-0472">Membrane</keyword>
<dbReference type="InterPro" id="IPR007130">
    <property type="entry name" value="DAGAT"/>
</dbReference>
<evidence type="ECO:0000313" key="13">
    <source>
        <dbReference type="Proteomes" id="UP001162162"/>
    </source>
</evidence>
<keyword evidence="10" id="KW-0012">Acyltransferase</keyword>
<dbReference type="Pfam" id="PF03982">
    <property type="entry name" value="DAGAT"/>
    <property type="match status" value="1"/>
</dbReference>
<protein>
    <recommendedName>
        <fullName evidence="11">Acyltransferase</fullName>
        <ecNumber evidence="11">2.3.1.-</ecNumber>
    </recommendedName>
</protein>
<proteinExistence type="inferred from homology"/>
<sequence length="364" mass="41515">MILSLLITQRAPSTKGMPAIHLPSRSDRDRLSPYMRNFCIKLAPLNVSFRTRLLSLAALAWIFCIILGGGIGSLFALYVILYTRYWWVMAVYLMWIWVIDRDIAERGGRRSRWVRSWIWWKWLQEYFPLKLVKLPGVELDPKKNYLLCGFPHGMLPTGAFNAFVYEHSGYNTYFPHHIPYGATLAPQFILPFGRELNLSLGGISVSAKSIEYILSRPEGGHACVIVVGGAQEALYCKPSTNKVVLKNRKGFVRLALRHGAPLVPVYSFGETDLYDQLDWPFLRRFQEKLRKWIPISPIVPIGRGIFQDSFGIIPRNRPVTTVECSSLDNTAPQKKNVKIQRVDPPTPPPFLGSLKLNMTIKKIN</sequence>
<dbReference type="GO" id="GO:0019432">
    <property type="term" value="P:triglyceride biosynthetic process"/>
    <property type="evidence" value="ECO:0007669"/>
    <property type="project" value="TreeGrafter"/>
</dbReference>
<feature type="transmembrane region" description="Helical" evidence="11">
    <location>
        <begin position="53"/>
        <end position="79"/>
    </location>
</feature>
<comment type="subcellular location">
    <subcellularLocation>
        <location evidence="1 11">Endoplasmic reticulum membrane</location>
        <topology evidence="1 11">Multi-pass membrane protein</topology>
    </subcellularLocation>
</comment>
<dbReference type="GO" id="GO:0004144">
    <property type="term" value="F:diacylglycerol O-acyltransferase activity"/>
    <property type="evidence" value="ECO:0007669"/>
    <property type="project" value="TreeGrafter"/>
</dbReference>
<evidence type="ECO:0000256" key="5">
    <source>
        <dbReference type="ARBA" id="ARBA00022692"/>
    </source>
</evidence>
<name>A0AAV8Y4K5_9CUCU</name>
<evidence type="ECO:0000313" key="12">
    <source>
        <dbReference type="EMBL" id="KAJ8946389.1"/>
    </source>
</evidence>